<dbReference type="InterPro" id="IPR001611">
    <property type="entry name" value="Leu-rich_rpt"/>
</dbReference>
<dbReference type="SUPFAM" id="SSF52058">
    <property type="entry name" value="L domain-like"/>
    <property type="match status" value="1"/>
</dbReference>
<dbReference type="PRINTS" id="PR00364">
    <property type="entry name" value="DISEASERSIST"/>
</dbReference>
<reference evidence="8 9" key="1">
    <citation type="submission" date="2024-03" db="EMBL/GenBank/DDBJ databases">
        <authorList>
            <person name="Gkanogiannis A."/>
            <person name="Becerra Lopez-Lavalle L."/>
        </authorList>
    </citation>
    <scope>NUCLEOTIDE SEQUENCE [LARGE SCALE GENOMIC DNA]</scope>
</reference>
<dbReference type="PANTHER" id="PTHR11017:SF527">
    <property type="entry name" value="TMV RESISTANCE PROTEIN N-LIKE"/>
    <property type="match status" value="1"/>
</dbReference>
<dbReference type="InterPro" id="IPR003591">
    <property type="entry name" value="Leu-rich_rpt_typical-subtyp"/>
</dbReference>
<evidence type="ECO:0000256" key="5">
    <source>
        <dbReference type="ARBA" id="ARBA00023027"/>
    </source>
</evidence>
<dbReference type="InterPro" id="IPR042197">
    <property type="entry name" value="Apaf_helical"/>
</dbReference>
<dbReference type="InterPro" id="IPR000157">
    <property type="entry name" value="TIR_dom"/>
</dbReference>
<proteinExistence type="predicted"/>
<dbReference type="SUPFAM" id="SSF52200">
    <property type="entry name" value="Toll/Interleukin receptor TIR domain"/>
    <property type="match status" value="1"/>
</dbReference>
<dbReference type="InterPro" id="IPR002182">
    <property type="entry name" value="NB-ARC"/>
</dbReference>
<keyword evidence="4" id="KW-0378">Hydrolase</keyword>
<dbReference type="Pfam" id="PF13855">
    <property type="entry name" value="LRR_8"/>
    <property type="match status" value="1"/>
</dbReference>
<keyword evidence="2" id="KW-0433">Leucine-rich repeat</keyword>
<protein>
    <recommendedName>
        <fullName evidence="1">ADP-ribosyl cyclase/cyclic ADP-ribose hydrolase</fullName>
        <ecNumber evidence="1">3.2.2.6</ecNumber>
    </recommendedName>
</protein>
<evidence type="ECO:0000256" key="6">
    <source>
        <dbReference type="ARBA" id="ARBA00047304"/>
    </source>
</evidence>
<dbReference type="Pfam" id="PF00931">
    <property type="entry name" value="NB-ARC"/>
    <property type="match status" value="1"/>
</dbReference>
<dbReference type="EC" id="3.2.2.6" evidence="1"/>
<dbReference type="EMBL" id="OZ021745">
    <property type="protein sequence ID" value="CAK9313946.1"/>
    <property type="molecule type" value="Genomic_DNA"/>
</dbReference>
<dbReference type="Pfam" id="PF01582">
    <property type="entry name" value="TIR"/>
    <property type="match status" value="1"/>
</dbReference>
<evidence type="ECO:0000259" key="7">
    <source>
        <dbReference type="PROSITE" id="PS50104"/>
    </source>
</evidence>
<evidence type="ECO:0000313" key="9">
    <source>
        <dbReference type="Proteomes" id="UP001642487"/>
    </source>
</evidence>
<organism evidence="8 9">
    <name type="scientific">Citrullus colocynthis</name>
    <name type="common">colocynth</name>
    <dbReference type="NCBI Taxonomy" id="252529"/>
    <lineage>
        <taxon>Eukaryota</taxon>
        <taxon>Viridiplantae</taxon>
        <taxon>Streptophyta</taxon>
        <taxon>Embryophyta</taxon>
        <taxon>Tracheophyta</taxon>
        <taxon>Spermatophyta</taxon>
        <taxon>Magnoliopsida</taxon>
        <taxon>eudicotyledons</taxon>
        <taxon>Gunneridae</taxon>
        <taxon>Pentapetalae</taxon>
        <taxon>rosids</taxon>
        <taxon>fabids</taxon>
        <taxon>Cucurbitales</taxon>
        <taxon>Cucurbitaceae</taxon>
        <taxon>Benincaseae</taxon>
        <taxon>Citrullus</taxon>
    </lineage>
</organism>
<evidence type="ECO:0000256" key="3">
    <source>
        <dbReference type="ARBA" id="ARBA00022737"/>
    </source>
</evidence>
<dbReference type="InterPro" id="IPR032675">
    <property type="entry name" value="LRR_dom_sf"/>
</dbReference>
<dbReference type="InterPro" id="IPR058192">
    <property type="entry name" value="WHD_ROQ1-like"/>
</dbReference>
<keyword evidence="5" id="KW-0520">NAD</keyword>
<keyword evidence="9" id="KW-1185">Reference proteome</keyword>
<dbReference type="InterPro" id="IPR027417">
    <property type="entry name" value="P-loop_NTPase"/>
</dbReference>
<dbReference type="InterPro" id="IPR045344">
    <property type="entry name" value="C-JID"/>
</dbReference>
<evidence type="ECO:0000256" key="1">
    <source>
        <dbReference type="ARBA" id="ARBA00011982"/>
    </source>
</evidence>
<dbReference type="PROSITE" id="PS51450">
    <property type="entry name" value="LRR"/>
    <property type="match status" value="1"/>
</dbReference>
<dbReference type="PANTHER" id="PTHR11017">
    <property type="entry name" value="LEUCINE-RICH REPEAT-CONTAINING PROTEIN"/>
    <property type="match status" value="1"/>
</dbReference>
<dbReference type="Gene3D" id="3.40.50.10140">
    <property type="entry name" value="Toll/interleukin-1 receptor homology (TIR) domain"/>
    <property type="match status" value="1"/>
</dbReference>
<feature type="domain" description="TIR" evidence="7">
    <location>
        <begin position="15"/>
        <end position="182"/>
    </location>
</feature>
<evidence type="ECO:0000256" key="2">
    <source>
        <dbReference type="ARBA" id="ARBA00022614"/>
    </source>
</evidence>
<sequence length="1137" mass="130360">MLLSSPSSSSPTSKWKYDVFLSFRGEDTRGGFTDHLYKALIHKGIFTFRDEDEIEEGTDISSDLLTAIEASRFAVVVVSENYASSSWCLEELVKIFECEERDGMAVLPVFYKVDPSHVRKQSGSFGEAFLKHEFRFGKDDDKVRKWRMLLTKLANLKGWLSKSWSHESEIIEEITTTIWKRIKPSLRVIKEDQLVGINSKLNKLSSLLNTNSDDDDVICVGIHGMGGIGKTTIARVCYERICDEFEAHCFLSDVRENFETSGLPYLQTKLLSRMFSFKNNHIWDVEEGIAMINKAIFRKKTLVVLDDVNCSDQIMGLIPNKKSFGNGSIIIITTRNADLLSNEFGVKRIFEMEELQYEEALQLLNLRAFMKTCPKEGYLEHSKKIVKHVGGHPLALKLLGSSLRNKDLSVWNDVIEEVEGGGNIHDKIFKCLKVSYDGLDEWEKEIFLDVACFFKGKRREVVEEILNGCGFYAKRRVELLIQKSLLTLSYDNKLQVHDLLQEMGRKIVRHKHVPDRLWCLKDIKSAVPEALVQTIFFKSSTRNMVEFPILFSRMHQLRLLNFHNVRLKNKLEYCIPSELRYLKWKGYPLEFLPFNSSEEYKLIQLHMCHSNLKQFWQGEKHLEELKYIKLNHSQKLYKTPNFARIPNLKRLELEGCTSIVNIHPSIFTAEKLIFLSLKDCINLTNLPSHINIKVLEVLILSGCSKVKKIPEFSGNTNRLLQLHLDGTSISNLPSSIASLNHLTELSLNNCKKLINISNTIDKMTSLRSLDLSGCSKLGNRKRKADDVELMELDVRGTAKRRRDDNDNNILKKMFLWLCKAPASGIFGIPSLAGLYSLTRLNLRDCNLDEIPQGIECLVSLVELNLSGNNFSHLPTSISRLHNLRRLNINQCKKLVHFPELPPRILRLMSKDCISLKDFLDISKIDHSYFMIEVNLLNCDQLADNKGLHRLIISWMQRMFFRKGTFNIMIPGSEIPDWFTTTKMGSSVCIEWDPNAPNANMIRFALCVVCGLSNENDIVNVPSFAIIASVTGKDRNDTNLNNGDLMVSGFTVSGMKKLDHIWMFVLTRTKSLVRKISKCKEIEFRFLLQANYSEAVTPNVKLKKCGVSLINMEEEKEAMKRYASYIILKNKMKSLLKY</sequence>
<accession>A0ABP0Y2Y6</accession>
<dbReference type="Gene3D" id="1.10.8.430">
    <property type="entry name" value="Helical domain of apoptotic protease-activating factors"/>
    <property type="match status" value="1"/>
</dbReference>
<dbReference type="Proteomes" id="UP001642487">
    <property type="component" value="Chromosome 11"/>
</dbReference>
<dbReference type="Pfam" id="PF20160">
    <property type="entry name" value="C-JID"/>
    <property type="match status" value="1"/>
</dbReference>
<dbReference type="Pfam" id="PF23282">
    <property type="entry name" value="WHD_ROQ1"/>
    <property type="match status" value="1"/>
</dbReference>
<dbReference type="InterPro" id="IPR044974">
    <property type="entry name" value="Disease_R_plants"/>
</dbReference>
<dbReference type="SUPFAM" id="SSF52540">
    <property type="entry name" value="P-loop containing nucleoside triphosphate hydrolases"/>
    <property type="match status" value="1"/>
</dbReference>
<keyword evidence="3" id="KW-0677">Repeat</keyword>
<dbReference type="SMART" id="SM00255">
    <property type="entry name" value="TIR"/>
    <property type="match status" value="1"/>
</dbReference>
<evidence type="ECO:0000256" key="4">
    <source>
        <dbReference type="ARBA" id="ARBA00022801"/>
    </source>
</evidence>
<gene>
    <name evidence="8" type="ORF">CITCOLO1_LOCUS5685</name>
</gene>
<comment type="catalytic activity">
    <reaction evidence="6">
        <text>NAD(+) + H2O = ADP-D-ribose + nicotinamide + H(+)</text>
        <dbReference type="Rhea" id="RHEA:16301"/>
        <dbReference type="ChEBI" id="CHEBI:15377"/>
        <dbReference type="ChEBI" id="CHEBI:15378"/>
        <dbReference type="ChEBI" id="CHEBI:17154"/>
        <dbReference type="ChEBI" id="CHEBI:57540"/>
        <dbReference type="ChEBI" id="CHEBI:57967"/>
        <dbReference type="EC" id="3.2.2.6"/>
    </reaction>
    <physiologicalReaction direction="left-to-right" evidence="6">
        <dbReference type="Rhea" id="RHEA:16302"/>
    </physiologicalReaction>
</comment>
<dbReference type="Gene3D" id="3.80.10.10">
    <property type="entry name" value="Ribonuclease Inhibitor"/>
    <property type="match status" value="2"/>
</dbReference>
<name>A0ABP0Y2Y6_9ROSI</name>
<dbReference type="Gene3D" id="3.40.50.300">
    <property type="entry name" value="P-loop containing nucleotide triphosphate hydrolases"/>
    <property type="match status" value="1"/>
</dbReference>
<dbReference type="SMART" id="SM00369">
    <property type="entry name" value="LRR_TYP"/>
    <property type="match status" value="2"/>
</dbReference>
<dbReference type="InterPro" id="IPR035897">
    <property type="entry name" value="Toll_tir_struct_dom_sf"/>
</dbReference>
<dbReference type="SUPFAM" id="SSF52047">
    <property type="entry name" value="RNI-like"/>
    <property type="match status" value="1"/>
</dbReference>
<evidence type="ECO:0000313" key="8">
    <source>
        <dbReference type="EMBL" id="CAK9313946.1"/>
    </source>
</evidence>
<dbReference type="PROSITE" id="PS50104">
    <property type="entry name" value="TIR"/>
    <property type="match status" value="1"/>
</dbReference>